<dbReference type="OrthoDB" id="1648066at2"/>
<dbReference type="CDD" id="cd06530">
    <property type="entry name" value="S26_SPase_I"/>
    <property type="match status" value="1"/>
</dbReference>
<evidence type="ECO:0000313" key="8">
    <source>
        <dbReference type="EMBL" id="SHI72555.1"/>
    </source>
</evidence>
<keyword evidence="2 6" id="KW-0812">Transmembrane</keyword>
<sequence>MITREIYLPSRRSKLRCGLIFAGLIIIYILDNSLIRGWMGYRTYSYFLNPCLWLSVIYGLWTTSRLRPKSRLKHRAAINLWAFNFAVIFICISVIAGLIDGLGKSPYSRTFVGMVLNIYTAGAALIGREWIRSHLVNNLTKEDNYLVFILLALLLSCTSISFNRYAALNDYKGIVQFLAQYFIPEFCHSLFATYLAFLGGPLTSIIYLGIIQGFHWLSPILPNLKWITAALIGTLCPVFFLMSMQNIYMEAAKEIRIRKEDQESALSWVITSVVSIGIIWFAVGVFPIYPSVIATGSMEPMIKPGDVILVKKILDMDGINQLKAGDVIQFRRDSILISHRIVEVKKDEEGIRYRTKGDNNSGEDTELVKPEDVKGTIIYVIPKVGWPTLLLKSRKDIELNQIVF</sequence>
<dbReference type="Gene3D" id="2.10.109.10">
    <property type="entry name" value="Umud Fragment, subunit A"/>
    <property type="match status" value="1"/>
</dbReference>
<feature type="domain" description="Peptidase S26" evidence="7">
    <location>
        <begin position="268"/>
        <end position="334"/>
    </location>
</feature>
<evidence type="ECO:0000313" key="9">
    <source>
        <dbReference type="Proteomes" id="UP000184536"/>
    </source>
</evidence>
<dbReference type="SUPFAM" id="SSF51306">
    <property type="entry name" value="LexA/Signal peptidase"/>
    <property type="match status" value="1"/>
</dbReference>
<dbReference type="PRINTS" id="PR00728">
    <property type="entry name" value="SIGNALPTASE"/>
</dbReference>
<evidence type="ECO:0000259" key="7">
    <source>
        <dbReference type="Pfam" id="PF10502"/>
    </source>
</evidence>
<feature type="transmembrane region" description="Helical" evidence="6">
    <location>
        <begin position="143"/>
        <end position="162"/>
    </location>
</feature>
<dbReference type="InterPro" id="IPR019533">
    <property type="entry name" value="Peptidase_S26"/>
</dbReference>
<dbReference type="STRING" id="1121919.SAMN02745975_00452"/>
<reference evidence="9" key="1">
    <citation type="submission" date="2016-11" db="EMBL/GenBank/DDBJ databases">
        <authorList>
            <person name="Varghese N."/>
            <person name="Submissions S."/>
        </authorList>
    </citation>
    <scope>NUCLEOTIDE SEQUENCE [LARGE SCALE GENOMIC DNA]</scope>
    <source>
        <strain evidence="9">DSM 17957</strain>
    </source>
</reference>
<feature type="transmembrane region" description="Helical" evidence="6">
    <location>
        <begin position="227"/>
        <end position="244"/>
    </location>
</feature>
<dbReference type="PANTHER" id="PTHR10806">
    <property type="entry name" value="SIGNAL PEPTIDASE COMPLEX CATALYTIC SUBUNIT SEC11"/>
    <property type="match status" value="1"/>
</dbReference>
<accession>A0A1M6DH90</accession>
<evidence type="ECO:0000256" key="6">
    <source>
        <dbReference type="SAM" id="Phobius"/>
    </source>
</evidence>
<keyword evidence="3 6" id="KW-1133">Transmembrane helix</keyword>
<dbReference type="NCBIfam" id="TIGR02228">
    <property type="entry name" value="sigpep_I_arch"/>
    <property type="match status" value="1"/>
</dbReference>
<dbReference type="InterPro" id="IPR001733">
    <property type="entry name" value="Peptidase_S26B"/>
</dbReference>
<feature type="transmembrane region" description="Helical" evidence="6">
    <location>
        <begin position="76"/>
        <end position="99"/>
    </location>
</feature>
<protein>
    <recommendedName>
        <fullName evidence="5">Signal peptidase I</fullName>
        <ecNumber evidence="5">3.4.21.89</ecNumber>
    </recommendedName>
</protein>
<dbReference type="EMBL" id="FQZV01000006">
    <property type="protein sequence ID" value="SHI72555.1"/>
    <property type="molecule type" value="Genomic_DNA"/>
</dbReference>
<dbReference type="Pfam" id="PF10502">
    <property type="entry name" value="Peptidase_S26"/>
    <property type="match status" value="1"/>
</dbReference>
<comment type="subcellular location">
    <subcellularLocation>
        <location evidence="1">Membrane</location>
    </subcellularLocation>
</comment>
<dbReference type="AlphaFoldDB" id="A0A1M6DH90"/>
<evidence type="ECO:0000256" key="2">
    <source>
        <dbReference type="ARBA" id="ARBA00022692"/>
    </source>
</evidence>
<dbReference type="PANTHER" id="PTHR10806:SF6">
    <property type="entry name" value="SIGNAL PEPTIDASE COMPLEX CATALYTIC SUBUNIT SEC11"/>
    <property type="match status" value="1"/>
</dbReference>
<dbReference type="InterPro" id="IPR036286">
    <property type="entry name" value="LexA/Signal_pep-like_sf"/>
</dbReference>
<dbReference type="GO" id="GO:0016020">
    <property type="term" value="C:membrane"/>
    <property type="evidence" value="ECO:0007669"/>
    <property type="project" value="UniProtKB-SubCell"/>
</dbReference>
<evidence type="ECO:0000256" key="1">
    <source>
        <dbReference type="ARBA" id="ARBA00004370"/>
    </source>
</evidence>
<evidence type="ECO:0000256" key="3">
    <source>
        <dbReference type="ARBA" id="ARBA00022989"/>
    </source>
</evidence>
<feature type="transmembrane region" description="Helical" evidence="6">
    <location>
        <begin position="44"/>
        <end position="64"/>
    </location>
</feature>
<organism evidence="8 9">
    <name type="scientific">Geosporobacter subterraneus DSM 17957</name>
    <dbReference type="NCBI Taxonomy" id="1121919"/>
    <lineage>
        <taxon>Bacteria</taxon>
        <taxon>Bacillati</taxon>
        <taxon>Bacillota</taxon>
        <taxon>Clostridia</taxon>
        <taxon>Peptostreptococcales</taxon>
        <taxon>Thermotaleaceae</taxon>
        <taxon>Geosporobacter</taxon>
    </lineage>
</organism>
<dbReference type="RefSeq" id="WP_110939747.1">
    <property type="nucleotide sequence ID" value="NZ_FQZV01000006.1"/>
</dbReference>
<dbReference type="GO" id="GO:0006465">
    <property type="term" value="P:signal peptide processing"/>
    <property type="evidence" value="ECO:0007669"/>
    <property type="project" value="UniProtKB-UniRule"/>
</dbReference>
<evidence type="ECO:0000256" key="5">
    <source>
        <dbReference type="NCBIfam" id="TIGR02228"/>
    </source>
</evidence>
<keyword evidence="4 6" id="KW-0472">Membrane</keyword>
<dbReference type="EC" id="3.4.21.89" evidence="5"/>
<name>A0A1M6DH90_9FIRM</name>
<dbReference type="Proteomes" id="UP000184536">
    <property type="component" value="Unassembled WGS sequence"/>
</dbReference>
<proteinExistence type="predicted"/>
<dbReference type="GO" id="GO:0009003">
    <property type="term" value="F:signal peptidase activity"/>
    <property type="evidence" value="ECO:0007669"/>
    <property type="project" value="UniProtKB-EC"/>
</dbReference>
<evidence type="ECO:0000256" key="4">
    <source>
        <dbReference type="ARBA" id="ARBA00023136"/>
    </source>
</evidence>
<keyword evidence="9" id="KW-1185">Reference proteome</keyword>
<dbReference type="GO" id="GO:0004252">
    <property type="term" value="F:serine-type endopeptidase activity"/>
    <property type="evidence" value="ECO:0007669"/>
    <property type="project" value="UniProtKB-UniRule"/>
</dbReference>
<feature type="transmembrane region" description="Helical" evidence="6">
    <location>
        <begin position="265"/>
        <end position="289"/>
    </location>
</feature>
<gene>
    <name evidence="8" type="ORF">SAMN02745975_00452</name>
</gene>